<feature type="transmembrane region" description="Helical" evidence="1">
    <location>
        <begin position="359"/>
        <end position="376"/>
    </location>
</feature>
<feature type="transmembrane region" description="Helical" evidence="1">
    <location>
        <begin position="313"/>
        <end position="338"/>
    </location>
</feature>
<dbReference type="SUPFAM" id="SSF103473">
    <property type="entry name" value="MFS general substrate transporter"/>
    <property type="match status" value="1"/>
</dbReference>
<keyword evidence="1" id="KW-0472">Membrane</keyword>
<evidence type="ECO:0000313" key="3">
    <source>
        <dbReference type="Proteomes" id="UP000231343"/>
    </source>
</evidence>
<proteinExistence type="predicted"/>
<feature type="transmembrane region" description="Helical" evidence="1">
    <location>
        <begin position="288"/>
        <end position="307"/>
    </location>
</feature>
<dbReference type="EMBL" id="PEYM01000059">
    <property type="protein sequence ID" value="PIS30239.1"/>
    <property type="molecule type" value="Genomic_DNA"/>
</dbReference>
<feature type="transmembrane region" description="Helical" evidence="1">
    <location>
        <begin position="222"/>
        <end position="245"/>
    </location>
</feature>
<feature type="transmembrane region" description="Helical" evidence="1">
    <location>
        <begin position="75"/>
        <end position="93"/>
    </location>
</feature>
<dbReference type="GO" id="GO:0005886">
    <property type="term" value="C:plasma membrane"/>
    <property type="evidence" value="ECO:0007669"/>
    <property type="project" value="TreeGrafter"/>
</dbReference>
<feature type="transmembrane region" description="Helical" evidence="1">
    <location>
        <begin position="37"/>
        <end position="55"/>
    </location>
</feature>
<reference evidence="2 3" key="1">
    <citation type="submission" date="2017-09" db="EMBL/GenBank/DDBJ databases">
        <title>Depth-based differentiation of microbial function through sediment-hosted aquifers and enrichment of novel symbionts in the deep terrestrial subsurface.</title>
        <authorList>
            <person name="Probst A.J."/>
            <person name="Ladd B."/>
            <person name="Jarett J.K."/>
            <person name="Geller-Mcgrath D.E."/>
            <person name="Sieber C.M."/>
            <person name="Emerson J.B."/>
            <person name="Anantharaman K."/>
            <person name="Thomas B.C."/>
            <person name="Malmstrom R."/>
            <person name="Stieglmeier M."/>
            <person name="Klingl A."/>
            <person name="Woyke T."/>
            <person name="Ryan C.M."/>
            <person name="Banfield J.F."/>
        </authorList>
    </citation>
    <scope>NUCLEOTIDE SEQUENCE [LARGE SCALE GENOMIC DNA]</scope>
    <source>
        <strain evidence="2">CG08_land_8_20_14_0_20_45_16</strain>
    </source>
</reference>
<organism evidence="2 3">
    <name type="scientific">Candidatus Saganbacteria bacterium CG08_land_8_20_14_0_20_45_16</name>
    <dbReference type="NCBI Taxonomy" id="2014293"/>
    <lineage>
        <taxon>Bacteria</taxon>
        <taxon>Bacillati</taxon>
        <taxon>Saganbacteria</taxon>
    </lineage>
</organism>
<dbReference type="PANTHER" id="PTHR11328:SF24">
    <property type="entry name" value="MAJOR FACILITATOR SUPERFAMILY (MFS) PROFILE DOMAIN-CONTAINING PROTEIN"/>
    <property type="match status" value="1"/>
</dbReference>
<name>A0A2H0XYZ0_UNCSA</name>
<dbReference type="AlphaFoldDB" id="A0A2H0XYZ0"/>
<dbReference type="Pfam" id="PF13347">
    <property type="entry name" value="MFS_2"/>
    <property type="match status" value="1"/>
</dbReference>
<gene>
    <name evidence="2" type="ORF">COT42_03430</name>
</gene>
<feature type="transmembrane region" description="Helical" evidence="1">
    <location>
        <begin position="173"/>
        <end position="193"/>
    </location>
</feature>
<dbReference type="GO" id="GO:0015293">
    <property type="term" value="F:symporter activity"/>
    <property type="evidence" value="ECO:0007669"/>
    <property type="project" value="InterPro"/>
</dbReference>
<keyword evidence="1" id="KW-1133">Transmembrane helix</keyword>
<feature type="transmembrane region" description="Helical" evidence="1">
    <location>
        <begin position="396"/>
        <end position="421"/>
    </location>
</feature>
<feature type="transmembrane region" description="Helical" evidence="1">
    <location>
        <begin position="7"/>
        <end position="31"/>
    </location>
</feature>
<dbReference type="GO" id="GO:0008643">
    <property type="term" value="P:carbohydrate transport"/>
    <property type="evidence" value="ECO:0007669"/>
    <property type="project" value="InterPro"/>
</dbReference>
<dbReference type="InterPro" id="IPR036259">
    <property type="entry name" value="MFS_trans_sf"/>
</dbReference>
<feature type="transmembrane region" description="Helical" evidence="1">
    <location>
        <begin position="105"/>
        <end position="126"/>
    </location>
</feature>
<dbReference type="CDD" id="cd17332">
    <property type="entry name" value="MFS_MelB_like"/>
    <property type="match status" value="1"/>
</dbReference>
<sequence>MKLSCKLAYSFGAIATALSYQAFATYIIFYYVDTIKLTPYLAALGMLIYAIWNAINDPIAGYVSDHTHSRWGRRLPYIAVGAIPLGLFFYLIWCPPFTEYSQVFPLFLYFTATICLFDGFYTITVLNWSSLFPEMFPSLAERSQVNALRQMFAMIGLCLGLVLPPLIFSLFGWGTMGLILGAVIAAAFLVALWGSHEHLEFSREKQLTLWPSFKASLQNRSFLTFALANLLVQYAFTLLLATTPFFVKYVLRLNAEFTALVLGAAFLVAIPMLFVWEPVVMKVGAKKAYLAAIACLASALLPLAIVQNFGATLLTALFIGVGIAGWLLLSDVLLADVIDEDETRTGTRREGLYFGLNSFISRLAIVLEALSIGYVFTNRGYNPYVYTQPTDFLSGLRWLIAWLPILALGLTFILLLFYPLFGQRLLDMESRVAKIHDKKGVTEHG</sequence>
<feature type="transmembrane region" description="Helical" evidence="1">
    <location>
        <begin position="147"/>
        <end position="167"/>
    </location>
</feature>
<evidence type="ECO:0000256" key="1">
    <source>
        <dbReference type="SAM" id="Phobius"/>
    </source>
</evidence>
<dbReference type="InterPro" id="IPR039672">
    <property type="entry name" value="MFS_2"/>
</dbReference>
<evidence type="ECO:0000313" key="2">
    <source>
        <dbReference type="EMBL" id="PIS30239.1"/>
    </source>
</evidence>
<comment type="caution">
    <text evidence="2">The sequence shown here is derived from an EMBL/GenBank/DDBJ whole genome shotgun (WGS) entry which is preliminary data.</text>
</comment>
<dbReference type="Gene3D" id="1.20.1250.20">
    <property type="entry name" value="MFS general substrate transporter like domains"/>
    <property type="match status" value="1"/>
</dbReference>
<feature type="transmembrane region" description="Helical" evidence="1">
    <location>
        <begin position="257"/>
        <end position="276"/>
    </location>
</feature>
<dbReference type="PANTHER" id="PTHR11328">
    <property type="entry name" value="MAJOR FACILITATOR SUPERFAMILY DOMAIN-CONTAINING PROTEIN"/>
    <property type="match status" value="1"/>
</dbReference>
<dbReference type="Proteomes" id="UP000231343">
    <property type="component" value="Unassembled WGS sequence"/>
</dbReference>
<protein>
    <submittedName>
        <fullName evidence="2">MFS transporter</fullName>
    </submittedName>
</protein>
<keyword evidence="1" id="KW-0812">Transmembrane</keyword>
<accession>A0A2H0XYZ0</accession>